<gene>
    <name evidence="4" type="ORF">EAF64_00735</name>
</gene>
<dbReference type="NCBIfam" id="TIGR03647">
    <property type="entry name" value="Na_symport_sm"/>
    <property type="match status" value="1"/>
</dbReference>
<feature type="compositionally biased region" description="Basic and acidic residues" evidence="1">
    <location>
        <begin position="1"/>
        <end position="10"/>
    </location>
</feature>
<evidence type="ECO:0000256" key="1">
    <source>
        <dbReference type="SAM" id="MobiDB-lite"/>
    </source>
</evidence>
<proteinExistence type="predicted"/>
<evidence type="ECO:0000313" key="5">
    <source>
        <dbReference type="Proteomes" id="UP000289691"/>
    </source>
</evidence>
<keyword evidence="5" id="KW-1185">Reference proteome</keyword>
<reference evidence="4 5" key="1">
    <citation type="submission" date="2019-01" db="EMBL/GenBank/DDBJ databases">
        <title>Halorientalis sp. F13-25 a new haloarchaeum isolated from hypersaline water.</title>
        <authorList>
            <person name="Ana D.-V."/>
            <person name="Cristina S.-P."/>
            <person name="Antonio V."/>
        </authorList>
    </citation>
    <scope>NUCLEOTIDE SEQUENCE [LARGE SCALE GENOMIC DNA]</scope>
    <source>
        <strain evidence="4 5">F13-25</strain>
    </source>
</reference>
<feature type="transmembrane region" description="Helical" evidence="2">
    <location>
        <begin position="98"/>
        <end position="119"/>
    </location>
</feature>
<dbReference type="AlphaFoldDB" id="A0A498L7R0"/>
<name>A0A498L7R0_9EURY</name>
<accession>A0A498L7R0</accession>
<keyword evidence="2" id="KW-1133">Transmembrane helix</keyword>
<feature type="region of interest" description="Disordered" evidence="1">
    <location>
        <begin position="130"/>
        <end position="155"/>
    </location>
</feature>
<evidence type="ECO:0000259" key="3">
    <source>
        <dbReference type="Pfam" id="PF13937"/>
    </source>
</evidence>
<protein>
    <submittedName>
        <fullName evidence="4">DUF4212 domain-containing protein</fullName>
    </submittedName>
</protein>
<dbReference type="Proteomes" id="UP000289691">
    <property type="component" value="Unassembled WGS sequence"/>
</dbReference>
<feature type="region of interest" description="Disordered" evidence="1">
    <location>
        <begin position="1"/>
        <end position="26"/>
    </location>
</feature>
<evidence type="ECO:0000256" key="2">
    <source>
        <dbReference type="SAM" id="Phobius"/>
    </source>
</evidence>
<dbReference type="InterPro" id="IPR019886">
    <property type="entry name" value="Na_symporter_ssu"/>
</dbReference>
<comment type="caution">
    <text evidence="4">The sequence shown here is derived from an EMBL/GenBank/DDBJ whole genome shotgun (WGS) entry which is preliminary data.</text>
</comment>
<organism evidence="4 5">
    <name type="scientific">Halorientalis pallida</name>
    <dbReference type="NCBI Taxonomy" id="2479928"/>
    <lineage>
        <taxon>Archaea</taxon>
        <taxon>Methanobacteriati</taxon>
        <taxon>Methanobacteriota</taxon>
        <taxon>Stenosarchaea group</taxon>
        <taxon>Halobacteria</taxon>
        <taxon>Halobacteriales</taxon>
        <taxon>Haloarculaceae</taxon>
        <taxon>Halorientalis</taxon>
    </lineage>
</organism>
<dbReference type="OrthoDB" id="190044at2157"/>
<dbReference type="Pfam" id="PF13937">
    <property type="entry name" value="DUF4212"/>
    <property type="match status" value="1"/>
</dbReference>
<evidence type="ECO:0000313" key="4">
    <source>
        <dbReference type="EMBL" id="RXK51203.1"/>
    </source>
</evidence>
<sequence length="155" mass="16798">MTDKDTHDSTDGTATGDAAPVAETDGGTITKAAEDHRQTDYLDSEVNLLRPSTRFMRDHLKLVWGSFIAWILATWGPVTATFLAPETMTSLSILGFPLHYFMVGFFAPTSSLILAAIYAHRRDKLDEKYGINTSSRAETPSGPEDAAATDGGVDE</sequence>
<keyword evidence="2" id="KW-0812">Transmembrane</keyword>
<dbReference type="EMBL" id="RDFA01000001">
    <property type="protein sequence ID" value="RXK51203.1"/>
    <property type="molecule type" value="Genomic_DNA"/>
</dbReference>
<dbReference type="RefSeq" id="WP_129067070.1">
    <property type="nucleotide sequence ID" value="NZ_RDFA01000001.1"/>
</dbReference>
<feature type="transmembrane region" description="Helical" evidence="2">
    <location>
        <begin position="60"/>
        <end position="78"/>
    </location>
</feature>
<feature type="domain" description="Sodium symporter small subunit" evidence="3">
    <location>
        <begin position="53"/>
        <end position="131"/>
    </location>
</feature>
<keyword evidence="2" id="KW-0472">Membrane</keyword>